<gene>
    <name evidence="2" type="ORF">SOIL9_02020</name>
</gene>
<dbReference type="InterPro" id="IPR036390">
    <property type="entry name" value="WH_DNA-bd_sf"/>
</dbReference>
<dbReference type="Pfam" id="PF00126">
    <property type="entry name" value="HTH_1"/>
    <property type="match status" value="1"/>
</dbReference>
<dbReference type="PANTHER" id="PTHR30432">
    <property type="entry name" value="TRANSCRIPTIONAL REGULATOR MODE"/>
    <property type="match status" value="1"/>
</dbReference>
<dbReference type="InterPro" id="IPR051815">
    <property type="entry name" value="Molybdate_resp_trans_reg"/>
</dbReference>
<feature type="domain" description="HTH lysR-type" evidence="1">
    <location>
        <begin position="29"/>
        <end position="90"/>
    </location>
</feature>
<dbReference type="KEGG" id="gms:SOIL9_02020"/>
<dbReference type="InterPro" id="IPR000847">
    <property type="entry name" value="LysR_HTH_N"/>
</dbReference>
<reference evidence="2 3" key="1">
    <citation type="submission" date="2019-05" db="EMBL/GenBank/DDBJ databases">
        <authorList>
            <consortium name="Science for Life Laboratories"/>
        </authorList>
    </citation>
    <scope>NUCLEOTIDE SEQUENCE [LARGE SCALE GENOMIC DNA]</scope>
    <source>
        <strain evidence="2">Soil9</strain>
    </source>
</reference>
<evidence type="ECO:0000259" key="1">
    <source>
        <dbReference type="Pfam" id="PF00126"/>
    </source>
</evidence>
<accession>A0A6P2DBR2</accession>
<organism evidence="2 3">
    <name type="scientific">Gemmata massiliana</name>
    <dbReference type="NCBI Taxonomy" id="1210884"/>
    <lineage>
        <taxon>Bacteria</taxon>
        <taxon>Pseudomonadati</taxon>
        <taxon>Planctomycetota</taxon>
        <taxon>Planctomycetia</taxon>
        <taxon>Gemmatales</taxon>
        <taxon>Gemmataceae</taxon>
        <taxon>Gemmata</taxon>
    </lineage>
</organism>
<protein>
    <recommendedName>
        <fullName evidence="1">HTH lysR-type domain-containing protein</fullName>
    </recommendedName>
</protein>
<dbReference type="SUPFAM" id="SSF46785">
    <property type="entry name" value="Winged helix' DNA-binding domain"/>
    <property type="match status" value="1"/>
</dbReference>
<dbReference type="Gene3D" id="1.10.10.10">
    <property type="entry name" value="Winged helix-like DNA-binding domain superfamily/Winged helix DNA-binding domain"/>
    <property type="match status" value="1"/>
</dbReference>
<dbReference type="EMBL" id="LR593886">
    <property type="protein sequence ID" value="VTR98656.1"/>
    <property type="molecule type" value="Genomic_DNA"/>
</dbReference>
<dbReference type="RefSeq" id="WP_162671660.1">
    <property type="nucleotide sequence ID" value="NZ_LR593886.1"/>
</dbReference>
<sequence length="124" mass="13139">MPAGKSRWSLKTRVWVERDGRKVLGPGRVELLEHITREQSISAAAKKMQMSYRRAWTLVQDMNEAAGVALVESSTGGAGGGGATVTPHGQEAIRLYRALEARVAQTVASAPLSSDPLAVSANPG</sequence>
<dbReference type="GO" id="GO:0003700">
    <property type="term" value="F:DNA-binding transcription factor activity"/>
    <property type="evidence" value="ECO:0007669"/>
    <property type="project" value="InterPro"/>
</dbReference>
<dbReference type="AlphaFoldDB" id="A0A6P2DBR2"/>
<evidence type="ECO:0000313" key="2">
    <source>
        <dbReference type="EMBL" id="VTR98656.1"/>
    </source>
</evidence>
<evidence type="ECO:0000313" key="3">
    <source>
        <dbReference type="Proteomes" id="UP000464178"/>
    </source>
</evidence>
<keyword evidence="3" id="KW-1185">Reference proteome</keyword>
<proteinExistence type="predicted"/>
<dbReference type="Proteomes" id="UP000464178">
    <property type="component" value="Chromosome"/>
</dbReference>
<dbReference type="InterPro" id="IPR036388">
    <property type="entry name" value="WH-like_DNA-bd_sf"/>
</dbReference>
<dbReference type="PANTHER" id="PTHR30432:SF1">
    <property type="entry name" value="DNA-BINDING TRANSCRIPTIONAL DUAL REGULATOR MODE"/>
    <property type="match status" value="1"/>
</dbReference>
<name>A0A6P2DBR2_9BACT</name>